<dbReference type="OrthoDB" id="7390033at2"/>
<feature type="transmembrane region" description="Helical" evidence="3">
    <location>
        <begin position="210"/>
        <end position="230"/>
    </location>
</feature>
<dbReference type="PROSITE" id="PS00379">
    <property type="entry name" value="CDP_ALCOHOL_P_TRANSF"/>
    <property type="match status" value="1"/>
</dbReference>
<keyword evidence="1 2" id="KW-0808">Transferase</keyword>
<evidence type="ECO:0000313" key="4">
    <source>
        <dbReference type="EMBL" id="KJL29523.1"/>
    </source>
</evidence>
<organism evidence="4 5">
    <name type="scientific">Microbacterium oxydans</name>
    <dbReference type="NCBI Taxonomy" id="82380"/>
    <lineage>
        <taxon>Bacteria</taxon>
        <taxon>Bacillati</taxon>
        <taxon>Actinomycetota</taxon>
        <taxon>Actinomycetes</taxon>
        <taxon>Micrococcales</taxon>
        <taxon>Microbacteriaceae</taxon>
        <taxon>Microbacterium</taxon>
    </lineage>
</organism>
<keyword evidence="3" id="KW-1133">Transmembrane helix</keyword>
<feature type="transmembrane region" description="Helical" evidence="3">
    <location>
        <begin position="76"/>
        <end position="94"/>
    </location>
</feature>
<dbReference type="InterPro" id="IPR048254">
    <property type="entry name" value="CDP_ALCOHOL_P_TRANSF_CS"/>
</dbReference>
<keyword evidence="3" id="KW-0812">Transmembrane</keyword>
<protein>
    <submittedName>
        <fullName evidence="4">CDP-alcohol phosphatidyltransferase</fullName>
    </submittedName>
</protein>
<evidence type="ECO:0000256" key="1">
    <source>
        <dbReference type="ARBA" id="ARBA00022679"/>
    </source>
</evidence>
<dbReference type="InterPro" id="IPR000462">
    <property type="entry name" value="CDP-OH_P_trans"/>
</dbReference>
<comment type="similarity">
    <text evidence="2">Belongs to the CDP-alcohol phosphatidyltransferase class-I family.</text>
</comment>
<dbReference type="GO" id="GO:0008654">
    <property type="term" value="P:phospholipid biosynthetic process"/>
    <property type="evidence" value="ECO:0007669"/>
    <property type="project" value="InterPro"/>
</dbReference>
<feature type="transmembrane region" description="Helical" evidence="3">
    <location>
        <begin position="52"/>
        <end position="70"/>
    </location>
</feature>
<dbReference type="Proteomes" id="UP000033640">
    <property type="component" value="Unassembled WGS sequence"/>
</dbReference>
<evidence type="ECO:0000256" key="3">
    <source>
        <dbReference type="SAM" id="Phobius"/>
    </source>
</evidence>
<proteinExistence type="inferred from homology"/>
<dbReference type="GO" id="GO:0016780">
    <property type="term" value="F:phosphotransferase activity, for other substituted phosphate groups"/>
    <property type="evidence" value="ECO:0007669"/>
    <property type="project" value="InterPro"/>
</dbReference>
<feature type="transmembrane region" description="Helical" evidence="3">
    <location>
        <begin position="183"/>
        <end position="204"/>
    </location>
</feature>
<sequence>MATESFADSMRRLSSAQKGRAKGAPAYSVYVNRPVGRVFAAIAYRIGLSPNGVTAVSAVFTFSGILVLALATPTWWTGFLVWLLLAIGYALDSADGQVARLRGGGSLAGEWLDHFIDAIKIVSLPIATAIGLFRFTDLPTPYLLVPLAFAVVATATFFGMILNDLLKSSKGIASSAQTGGGGALRSVILLPVDYGVVCFVYVLWGWASVFAVAYAFFFLAAAAFCLLAAVRWFRAMRSLGNGAPNAG</sequence>
<dbReference type="EMBL" id="JYIW01000023">
    <property type="protein sequence ID" value="KJL29523.1"/>
    <property type="molecule type" value="Genomic_DNA"/>
</dbReference>
<gene>
    <name evidence="4" type="ORF">RS83_01540</name>
</gene>
<evidence type="ECO:0000313" key="5">
    <source>
        <dbReference type="Proteomes" id="UP000033640"/>
    </source>
</evidence>
<comment type="caution">
    <text evidence="4">The sequence shown here is derived from an EMBL/GenBank/DDBJ whole genome shotgun (WGS) entry which is preliminary data.</text>
</comment>
<dbReference type="InterPro" id="IPR043130">
    <property type="entry name" value="CDP-OH_PTrfase_TM_dom"/>
</dbReference>
<evidence type="ECO:0000256" key="2">
    <source>
        <dbReference type="RuleBase" id="RU003750"/>
    </source>
</evidence>
<keyword evidence="3" id="KW-0472">Membrane</keyword>
<dbReference type="GO" id="GO:0016020">
    <property type="term" value="C:membrane"/>
    <property type="evidence" value="ECO:0007669"/>
    <property type="project" value="InterPro"/>
</dbReference>
<reference evidence="4 5" key="1">
    <citation type="submission" date="2015-02" db="EMBL/GenBank/DDBJ databases">
        <title>Draft genome sequences of ten Microbacterium spp. with emphasis on heavy metal contaminated environments.</title>
        <authorList>
            <person name="Corretto E."/>
        </authorList>
    </citation>
    <scope>NUCLEOTIDE SEQUENCE [LARGE SCALE GENOMIC DNA]</scope>
    <source>
        <strain evidence="4 5">BEL4b</strain>
    </source>
</reference>
<dbReference type="AlphaFoldDB" id="A0A0F0L8R2"/>
<dbReference type="Gene3D" id="1.20.120.1760">
    <property type="match status" value="1"/>
</dbReference>
<name>A0A0F0L8R2_9MICO</name>
<feature type="transmembrane region" description="Helical" evidence="3">
    <location>
        <begin position="142"/>
        <end position="162"/>
    </location>
</feature>
<dbReference type="PATRIC" id="fig|82380.11.peg.1579"/>
<dbReference type="Pfam" id="PF01066">
    <property type="entry name" value="CDP-OH_P_transf"/>
    <property type="match status" value="1"/>
</dbReference>
<accession>A0A0F0L8R2</accession>